<dbReference type="RefSeq" id="XP_029232034.1">
    <property type="nucleotide sequence ID" value="XM_029367849.1"/>
</dbReference>
<feature type="coiled-coil region" evidence="1">
    <location>
        <begin position="699"/>
        <end position="759"/>
    </location>
</feature>
<feature type="compositionally biased region" description="Low complexity" evidence="2">
    <location>
        <begin position="533"/>
        <end position="544"/>
    </location>
</feature>
<feature type="region of interest" description="Disordered" evidence="2">
    <location>
        <begin position="528"/>
        <end position="555"/>
    </location>
</feature>
<dbReference type="GeneID" id="40314521"/>
<dbReference type="OrthoDB" id="246504at2759"/>
<protein>
    <submittedName>
        <fullName evidence="3">Uncharacterized protein</fullName>
    </submittedName>
</protein>
<evidence type="ECO:0000256" key="1">
    <source>
        <dbReference type="SAM" id="Coils"/>
    </source>
</evidence>
<keyword evidence="1" id="KW-0175">Coiled coil</keyword>
<dbReference type="AlphaFoldDB" id="A0A3R7PKT4"/>
<dbReference type="EMBL" id="MKKU01000026">
    <property type="protein sequence ID" value="RNF26828.1"/>
    <property type="molecule type" value="Genomic_DNA"/>
</dbReference>
<gene>
    <name evidence="3" type="ORF">Tco025E_00910</name>
</gene>
<organism evidence="3 4">
    <name type="scientific">Trypanosoma conorhini</name>
    <dbReference type="NCBI Taxonomy" id="83891"/>
    <lineage>
        <taxon>Eukaryota</taxon>
        <taxon>Discoba</taxon>
        <taxon>Euglenozoa</taxon>
        <taxon>Kinetoplastea</taxon>
        <taxon>Metakinetoplastina</taxon>
        <taxon>Trypanosomatida</taxon>
        <taxon>Trypanosomatidae</taxon>
        <taxon>Trypanosoma</taxon>
    </lineage>
</organism>
<feature type="region of interest" description="Disordered" evidence="2">
    <location>
        <begin position="233"/>
        <end position="273"/>
    </location>
</feature>
<reference evidence="3 4" key="1">
    <citation type="journal article" date="2018" name="BMC Genomics">
        <title>Genomic comparison of Trypanosoma conorhini and Trypanosoma rangeli to Trypanosoma cruzi strains of high and low virulence.</title>
        <authorList>
            <person name="Bradwell K.R."/>
            <person name="Koparde V.N."/>
            <person name="Matveyev A.V."/>
            <person name="Serrano M.G."/>
            <person name="Alves J.M."/>
            <person name="Parikh H."/>
            <person name="Huang B."/>
            <person name="Lee V."/>
            <person name="Espinosa-Alvarez O."/>
            <person name="Ortiz P.A."/>
            <person name="Costa-Martins A.G."/>
            <person name="Teixeira M.M."/>
            <person name="Buck G.A."/>
        </authorList>
    </citation>
    <scope>NUCLEOTIDE SEQUENCE [LARGE SCALE GENOMIC DNA]</scope>
    <source>
        <strain evidence="3 4">025E</strain>
    </source>
</reference>
<feature type="compositionally biased region" description="Basic and acidic residues" evidence="2">
    <location>
        <begin position="261"/>
        <end position="271"/>
    </location>
</feature>
<feature type="region of interest" description="Disordered" evidence="2">
    <location>
        <begin position="471"/>
        <end position="498"/>
    </location>
</feature>
<sequence length="1089" mass="118841">MDDTLPTVAQLGLGAAVSSPPGEQKRRRCAAASLPQLHYDRVQTAEMETQLAANSRHAYVNLPPAVDVETVEEAKAMLDRWEAWNLLLQQLLQCNYTTQPPPRRRKGDAASAVATETIACSPACDQTSPHADTSDGNARCTQISGGSLHLHTELATGSGSVTKAVKVAVHPFSVASRATVATTQRRVRPKSTRRSRALLLKRALELVGKPLGRSGSGPYYDIGGSEQLSAERQTLEGRGGAKSPIHSGDFLTETTTPATSKVEETEARHDPSAVVGHLQQRLREEPWISATDSLADLKWANSGPDKNKNETLAWPRPPSRLHRELDEYEEVTKSIRLVTLLPIAVPPQATMEKEDTLPILSSPPLDSSAYAMAGGEPEDAQQPLVKQESVSSEICSDDVPPRGFPIVILTKSAVCIPPGFSTALNELKSEGGDAVAHLAHEVAEAMKGLDNVDGEAEEVVGTLEVFGSPAAGARQPADLSETRSMAADDEEVDCTTSSNAAVPAATAEAGEGDAPAAVEEDEEANMLLASDQSPTASETTSRSPSESEKTSGKNMVHALRKQCRFDEVCAVQELKDEEHANRVALVMEESLQLCELCLVCRSEAMNTANGCQAHFGSNALEEKAVGTSSPLANKTIWRYRNGVATLMVRMRRLERSRCAPRALRSQFLHWRLRRRWKTGSRCLTAPEGNREEIKKKLQSEAWEARLKEAVSAVQEARAAAAAAEARRFREEKARMTESLVELRQRLVEKEQTIEDLHASLRASHTETSEYMRLLEQKTGELVASERLVHATASELRQAHRTLESSAQSHGEALRAQLEAWEARLKEAVSALQKTRAAAAEEIMCEKKKYAALERAANARLTELQRDALESTAREHQALRLAVALERPLLLAKSQAEEQAAKTRLIALELCDQEERLLRARAQTAAAAAFLGRGVFVPLVQRCFGRWMRKCRETKCRVLERVQRESNERRRELLLWRDHVCFASTSRPAKSLNAKSETAEMPLIAATAASTKDTDLAPALATKASESRGSRRGHVGACGAEKKLAQEQQRAAALVAERDVLRHALRDSGAVNSELLAQLEAALRGNVPSQ</sequence>
<comment type="caution">
    <text evidence="3">The sequence shown here is derived from an EMBL/GenBank/DDBJ whole genome shotgun (WGS) entry which is preliminary data.</text>
</comment>
<evidence type="ECO:0000313" key="4">
    <source>
        <dbReference type="Proteomes" id="UP000284403"/>
    </source>
</evidence>
<proteinExistence type="predicted"/>
<feature type="coiled-coil region" evidence="1">
    <location>
        <begin position="810"/>
        <end position="855"/>
    </location>
</feature>
<accession>A0A3R7PKT4</accession>
<keyword evidence="4" id="KW-1185">Reference proteome</keyword>
<dbReference type="Proteomes" id="UP000284403">
    <property type="component" value="Unassembled WGS sequence"/>
</dbReference>
<evidence type="ECO:0000256" key="2">
    <source>
        <dbReference type="SAM" id="MobiDB-lite"/>
    </source>
</evidence>
<name>A0A3R7PKT4_9TRYP</name>
<evidence type="ECO:0000313" key="3">
    <source>
        <dbReference type="EMBL" id="RNF26828.1"/>
    </source>
</evidence>